<accession>A0ABD4YLN4</accession>
<evidence type="ECO:0000313" key="1">
    <source>
        <dbReference type="EMBL" id="MDH0760451.1"/>
    </source>
</evidence>
<gene>
    <name evidence="1" type="ORF">N5C70_27700</name>
</gene>
<protein>
    <submittedName>
        <fullName evidence="1">Uncharacterized protein</fullName>
    </submittedName>
</protein>
<name>A0ABD4YLN4_9PSED</name>
<dbReference type="Proteomes" id="UP001160152">
    <property type="component" value="Unassembled WGS sequence"/>
</dbReference>
<evidence type="ECO:0000313" key="2">
    <source>
        <dbReference type="Proteomes" id="UP001160152"/>
    </source>
</evidence>
<dbReference type="AlphaFoldDB" id="A0ABD4YLN4"/>
<proteinExistence type="predicted"/>
<reference evidence="1 2" key="1">
    <citation type="submission" date="2022-09" db="EMBL/GenBank/DDBJ databases">
        <title>Intensive care unit water sources are persistently colonized with multi-drug resistant bacteria and are the site of extensive horizontal gene transfer of antibiotic resistance genes.</title>
        <authorList>
            <person name="Diorio-Toth L."/>
        </authorList>
    </citation>
    <scope>NUCLEOTIDE SEQUENCE [LARGE SCALE GENOMIC DNA]</scope>
    <source>
        <strain evidence="1 2">GD03901</strain>
    </source>
</reference>
<sequence length="106" mass="11775">MDSSYANLDLGRAITRDDITDPDTFPFEENSEVFCYTCMERSSGLLADLQPLTSSTGVFTSLVRCEFEAPVYLCLCCLPTSRGDFGVFTPQVAATLNEKRKALRPF</sequence>
<comment type="caution">
    <text evidence="1">The sequence shown here is derived from an EMBL/GenBank/DDBJ whole genome shotgun (WGS) entry which is preliminary data.</text>
</comment>
<organism evidence="1 2">
    <name type="scientific">Pseudomonas juntendi</name>
    <dbReference type="NCBI Taxonomy" id="2666183"/>
    <lineage>
        <taxon>Bacteria</taxon>
        <taxon>Pseudomonadati</taxon>
        <taxon>Pseudomonadota</taxon>
        <taxon>Gammaproteobacteria</taxon>
        <taxon>Pseudomonadales</taxon>
        <taxon>Pseudomonadaceae</taxon>
        <taxon>Pseudomonas</taxon>
    </lineage>
</organism>
<dbReference type="RefSeq" id="WP_235575272.1">
    <property type="nucleotide sequence ID" value="NZ_JAKGAU010000019.1"/>
</dbReference>
<dbReference type="EMBL" id="JAOCBV010000002">
    <property type="protein sequence ID" value="MDH0760451.1"/>
    <property type="molecule type" value="Genomic_DNA"/>
</dbReference>